<proteinExistence type="predicted"/>
<accession>A0ABR0AT50</accession>
<dbReference type="Proteomes" id="UP001234178">
    <property type="component" value="Unassembled WGS sequence"/>
</dbReference>
<sequence>MQSRFKFDDSVYTLTEMLVPANARKKKPNSLADLFLRFQSLRKVCDAVKADEEWRSQSKLNPGFFGCKDAREISQLSVEKYWQILMHLEIPNLNTPRRRFPNLSSCVALLLCLPASKFFCPSSLIEWRSSIYHAFHWKHCRGGTMASGVDTEWCDWAEDGWPARTSTACDLAGVARPEEELTNTGGSGGTVDC</sequence>
<reference evidence="1 2" key="1">
    <citation type="journal article" date="2023" name="Nucleic Acids Res.">
        <title>The hologenome of Daphnia magna reveals possible DNA methylation and microbiome-mediated evolution of the host genome.</title>
        <authorList>
            <person name="Chaturvedi A."/>
            <person name="Li X."/>
            <person name="Dhandapani V."/>
            <person name="Marshall H."/>
            <person name="Kissane S."/>
            <person name="Cuenca-Cambronero M."/>
            <person name="Asole G."/>
            <person name="Calvet F."/>
            <person name="Ruiz-Romero M."/>
            <person name="Marangio P."/>
            <person name="Guigo R."/>
            <person name="Rago D."/>
            <person name="Mirbahai L."/>
            <person name="Eastwood N."/>
            <person name="Colbourne J.K."/>
            <person name="Zhou J."/>
            <person name="Mallon E."/>
            <person name="Orsini L."/>
        </authorList>
    </citation>
    <scope>NUCLEOTIDE SEQUENCE [LARGE SCALE GENOMIC DNA]</scope>
    <source>
        <strain evidence="1">LRV0_1</strain>
    </source>
</reference>
<comment type="caution">
    <text evidence="1">The sequence shown here is derived from an EMBL/GenBank/DDBJ whole genome shotgun (WGS) entry which is preliminary data.</text>
</comment>
<keyword evidence="2" id="KW-1185">Reference proteome</keyword>
<name>A0ABR0AT50_9CRUS</name>
<organism evidence="1 2">
    <name type="scientific">Daphnia magna</name>
    <dbReference type="NCBI Taxonomy" id="35525"/>
    <lineage>
        <taxon>Eukaryota</taxon>
        <taxon>Metazoa</taxon>
        <taxon>Ecdysozoa</taxon>
        <taxon>Arthropoda</taxon>
        <taxon>Crustacea</taxon>
        <taxon>Branchiopoda</taxon>
        <taxon>Diplostraca</taxon>
        <taxon>Cladocera</taxon>
        <taxon>Anomopoda</taxon>
        <taxon>Daphniidae</taxon>
        <taxon>Daphnia</taxon>
    </lineage>
</organism>
<gene>
    <name evidence="1" type="ORF">OUZ56_017316</name>
</gene>
<evidence type="ECO:0000313" key="1">
    <source>
        <dbReference type="EMBL" id="KAK4028138.1"/>
    </source>
</evidence>
<protein>
    <submittedName>
        <fullName evidence="1">Uncharacterized protein</fullName>
    </submittedName>
</protein>
<evidence type="ECO:0000313" key="2">
    <source>
        <dbReference type="Proteomes" id="UP001234178"/>
    </source>
</evidence>
<dbReference type="EMBL" id="JAOYFB010000038">
    <property type="protein sequence ID" value="KAK4028138.1"/>
    <property type="molecule type" value="Genomic_DNA"/>
</dbReference>